<proteinExistence type="predicted"/>
<feature type="region of interest" description="Disordered" evidence="1">
    <location>
        <begin position="201"/>
        <end position="299"/>
    </location>
</feature>
<feature type="compositionally biased region" description="Low complexity" evidence="1">
    <location>
        <begin position="208"/>
        <end position="220"/>
    </location>
</feature>
<name>A0A6C0H6U1_9ZZZZ</name>
<dbReference type="EMBL" id="MN739889">
    <property type="protein sequence ID" value="QHT76127.1"/>
    <property type="molecule type" value="Genomic_DNA"/>
</dbReference>
<protein>
    <submittedName>
        <fullName evidence="2">Uncharacterized protein</fullName>
    </submittedName>
</protein>
<sequence>MFGLSDLVQKKTEGQIFLAKILASYGEKYMRHLYENIENNYLHKKESVSEKRLYRDFQKYLVEVSKWSESKRKREYHKFLKWAMKRYKVTEMEIQTTLDNVVLYSVRIMLNRYDFEGVLEQVQYEAVKLEDLLYNSLKRISRFYYEQPHSMGLLLKFSQEKAQDKSELLEKLQEIVLSLIHGYIPLQPIIQIMERQSHMDSNQPYDFNHSFTSSKSNSNSYIKKVPVDKERNDDQRSSETNKQPEEPKLRYISSDEYNEYYQSDQERNDPAKEDKVPTEDNQVKYIDVPKRKAYHAKYK</sequence>
<feature type="compositionally biased region" description="Basic and acidic residues" evidence="1">
    <location>
        <begin position="225"/>
        <end position="249"/>
    </location>
</feature>
<evidence type="ECO:0000313" key="2">
    <source>
        <dbReference type="EMBL" id="QHT76127.1"/>
    </source>
</evidence>
<accession>A0A6C0H6U1</accession>
<reference evidence="2" key="1">
    <citation type="journal article" date="2020" name="Nature">
        <title>Giant virus diversity and host interactions through global metagenomics.</title>
        <authorList>
            <person name="Schulz F."/>
            <person name="Roux S."/>
            <person name="Paez-Espino D."/>
            <person name="Jungbluth S."/>
            <person name="Walsh D.A."/>
            <person name="Denef V.J."/>
            <person name="McMahon K.D."/>
            <person name="Konstantinidis K.T."/>
            <person name="Eloe-Fadrosh E.A."/>
            <person name="Kyrpides N.C."/>
            <person name="Woyke T."/>
        </authorList>
    </citation>
    <scope>NUCLEOTIDE SEQUENCE</scope>
    <source>
        <strain evidence="2">GVMAG-M-3300023179-73</strain>
    </source>
</reference>
<feature type="compositionally biased region" description="Basic and acidic residues" evidence="1">
    <location>
        <begin position="264"/>
        <end position="290"/>
    </location>
</feature>
<organism evidence="2">
    <name type="scientific">viral metagenome</name>
    <dbReference type="NCBI Taxonomy" id="1070528"/>
    <lineage>
        <taxon>unclassified sequences</taxon>
        <taxon>metagenomes</taxon>
        <taxon>organismal metagenomes</taxon>
    </lineage>
</organism>
<dbReference type="AlphaFoldDB" id="A0A6C0H6U1"/>
<evidence type="ECO:0000256" key="1">
    <source>
        <dbReference type="SAM" id="MobiDB-lite"/>
    </source>
</evidence>